<dbReference type="CDD" id="cd01085">
    <property type="entry name" value="APP"/>
    <property type="match status" value="1"/>
</dbReference>
<dbReference type="PANTHER" id="PTHR43763">
    <property type="entry name" value="XAA-PRO AMINOPEPTIDASE 1"/>
    <property type="match status" value="1"/>
</dbReference>
<reference evidence="10 11" key="1">
    <citation type="submission" date="2017-05" db="EMBL/GenBank/DDBJ databases">
        <title>The Genome Sequence of Candida krusei Ckrusei653.</title>
        <authorList>
            <person name="Cuomo C."/>
            <person name="Forche A."/>
            <person name="Young S."/>
            <person name="Abouelleil A."/>
            <person name="Cao P."/>
            <person name="Chapman S."/>
            <person name="Cusick C."/>
            <person name="Shea T."/>
            <person name="Nusbaum C."/>
            <person name="Birren B."/>
        </authorList>
    </citation>
    <scope>NUCLEOTIDE SEQUENCE [LARGE SCALE GENOMIC DNA]</scope>
    <source>
        <strain evidence="10 11">Ckrusei653</strain>
    </source>
</reference>
<evidence type="ECO:0000256" key="3">
    <source>
        <dbReference type="ARBA" id="ARBA00022723"/>
    </source>
</evidence>
<dbReference type="InterPro" id="IPR029149">
    <property type="entry name" value="Creatin/AminoP/Spt16_N"/>
</dbReference>
<dbReference type="STRING" id="4909.A0A1Z8JLQ3"/>
<feature type="domain" description="Peptidase M24 C-terminal" evidence="8">
    <location>
        <begin position="580"/>
        <end position="643"/>
    </location>
</feature>
<keyword evidence="4" id="KW-0378">Hydrolase</keyword>
<dbReference type="Gene3D" id="3.40.350.10">
    <property type="entry name" value="Creatinase/prolidase N-terminal domain"/>
    <property type="match status" value="2"/>
</dbReference>
<keyword evidence="3" id="KW-0479">Metal-binding</keyword>
<dbReference type="FunFam" id="3.40.350.10:FF:000003">
    <property type="entry name" value="Xaa-pro aminopeptidase P"/>
    <property type="match status" value="1"/>
</dbReference>
<dbReference type="InterPro" id="IPR000587">
    <property type="entry name" value="Creatinase_N"/>
</dbReference>
<dbReference type="AlphaFoldDB" id="A0A1Z8JLQ3"/>
<dbReference type="EMBL" id="CP028774">
    <property type="protein sequence ID" value="AWU75127.1"/>
    <property type="molecule type" value="Genomic_DNA"/>
</dbReference>
<evidence type="ECO:0000313" key="12">
    <source>
        <dbReference type="Proteomes" id="UP000249293"/>
    </source>
</evidence>
<evidence type="ECO:0000259" key="8">
    <source>
        <dbReference type="Pfam" id="PF16188"/>
    </source>
</evidence>
<dbReference type="Proteomes" id="UP000195871">
    <property type="component" value="Unassembled WGS sequence"/>
</dbReference>
<evidence type="ECO:0000256" key="5">
    <source>
        <dbReference type="ARBA" id="ARBA00023211"/>
    </source>
</evidence>
<reference evidence="9 12" key="2">
    <citation type="submission" date="2018-06" db="EMBL/GenBank/DDBJ databases">
        <title>Population genomics shows no distinction between pathogenic Candida krusei and environmental Pichia kudriavzevii: One species, four names.</title>
        <authorList>
            <person name="Douglass A.P."/>
            <person name="Offei B."/>
            <person name="Braun-Galleani S."/>
            <person name="Coughlan A.Y."/>
            <person name="Martos A."/>
            <person name="Ortiz-Merino R.A."/>
            <person name="Byrne K.P."/>
            <person name="Wolfe K.H."/>
        </authorList>
    </citation>
    <scope>NUCLEOTIDE SEQUENCE [LARGE SCALE GENOMIC DNA]</scope>
    <source>
        <strain evidence="9 12">CBS573</strain>
    </source>
</reference>
<proteinExistence type="inferred from homology"/>
<sequence>MRKLTDSPEVTSSCLTAIASIFKSKPLPEDSEIDPIDIFTQFNSAKRLNSLRALMRENNISAYIIPSEDEHQSEYTALKDQRREYISGFSGSSGIAVVTLHSAALSTDSRYFLQAEKQLDENWILLKQGVCGYPSWIDWLVDECVYGMDQLDEVGSVGVDPRLITWKLGNELVSKCHDNNITFVNDLDHNLIDLIRGKQEANKGKLYKYELKYAGLHTTKKIEKLRSQMAEHGYFVYVSSMLDSIAWLLNLRGNDISFNPVFFAYLVITMDNVVLYVDKVKMNSEISAYLSELQIRTKPYTSIWDELPALKGDGCICLEKNASYSIFINVPQVYEIVFRSIITELKGVKNEIEVANIQESQKIDSLAIVRFLSWFNLNKCNTSLNELDLVDKLYEFRRKSEHFRGLSFATIIASGANASIVHYEPTEDSFSLVKHNDVLLIDSGGQYFQGTTDITRTIYVNNGKPPSKELKRAYTLVLKGHLNVAMLKFHKGKSSYEIDRLAREPLLKYGMNYGHGTGHGIDNFICVHAGPCGLSPSATSYNYKPLEKGNFISDEPGYYKDGHFGIRIESDILVNEEQDMLKFEYFTLVPFCRELIETKYLSNAQVDWINAYHKRIYTELSTQLENVKDFGALDWLADETKAL</sequence>
<evidence type="ECO:0000259" key="7">
    <source>
        <dbReference type="Pfam" id="PF01321"/>
    </source>
</evidence>
<evidence type="ECO:0000256" key="1">
    <source>
        <dbReference type="ARBA" id="ARBA00001936"/>
    </source>
</evidence>
<dbReference type="VEuPathDB" id="FungiDB:C5L36_0B03790"/>
<evidence type="ECO:0000313" key="10">
    <source>
        <dbReference type="EMBL" id="OUT21362.1"/>
    </source>
</evidence>
<dbReference type="InterPro" id="IPR036005">
    <property type="entry name" value="Creatinase/aminopeptidase-like"/>
</dbReference>
<evidence type="ECO:0000259" key="6">
    <source>
        <dbReference type="Pfam" id="PF00557"/>
    </source>
</evidence>
<dbReference type="KEGG" id="pkz:C5L36_0B03790"/>
<dbReference type="Gene3D" id="3.90.230.10">
    <property type="entry name" value="Creatinase/methionine aminopeptidase superfamily"/>
    <property type="match status" value="1"/>
</dbReference>
<dbReference type="SUPFAM" id="SSF53092">
    <property type="entry name" value="Creatinase/prolidase N-terminal domain"/>
    <property type="match status" value="1"/>
</dbReference>
<dbReference type="GO" id="GO:0046872">
    <property type="term" value="F:metal ion binding"/>
    <property type="evidence" value="ECO:0007669"/>
    <property type="project" value="UniProtKB-KW"/>
</dbReference>
<dbReference type="Pfam" id="PF16188">
    <property type="entry name" value="Peptidase_M24_C"/>
    <property type="match status" value="1"/>
</dbReference>
<dbReference type="InterPro" id="IPR000994">
    <property type="entry name" value="Pept_M24"/>
</dbReference>
<dbReference type="Pfam" id="PF16189">
    <property type="entry name" value="Creatinase_N_2"/>
    <property type="match status" value="1"/>
</dbReference>
<dbReference type="Proteomes" id="UP000249293">
    <property type="component" value="Chromosome 2"/>
</dbReference>
<evidence type="ECO:0000256" key="4">
    <source>
        <dbReference type="ARBA" id="ARBA00022801"/>
    </source>
</evidence>
<dbReference type="GO" id="GO:0005737">
    <property type="term" value="C:cytoplasm"/>
    <property type="evidence" value="ECO:0007669"/>
    <property type="project" value="UniProtKB-ARBA"/>
</dbReference>
<evidence type="ECO:0000256" key="2">
    <source>
        <dbReference type="ARBA" id="ARBA00008766"/>
    </source>
</evidence>
<dbReference type="Pfam" id="PF00557">
    <property type="entry name" value="Peptidase_M24"/>
    <property type="match status" value="1"/>
</dbReference>
<protein>
    <recommendedName>
        <fullName evidence="13">Xaa-Pro aminopeptidase P</fullName>
    </recommendedName>
</protein>
<feature type="domain" description="Creatinase N-terminal" evidence="7">
    <location>
        <begin position="47"/>
        <end position="181"/>
    </location>
</feature>
<dbReference type="GeneID" id="40382892"/>
<accession>A0A1Z8JLQ3</accession>
<keyword evidence="5" id="KW-0464">Manganese</keyword>
<dbReference type="InterPro" id="IPR032416">
    <property type="entry name" value="Peptidase_M24_C"/>
</dbReference>
<name>A0A1Z8JLQ3_PICKU</name>
<dbReference type="Pfam" id="PF01321">
    <property type="entry name" value="Creatinase_N"/>
    <property type="match status" value="1"/>
</dbReference>
<evidence type="ECO:0008006" key="13">
    <source>
        <dbReference type="Google" id="ProtNLM"/>
    </source>
</evidence>
<feature type="domain" description="Peptidase M24" evidence="6">
    <location>
        <begin position="356"/>
        <end position="576"/>
    </location>
</feature>
<dbReference type="InterPro" id="IPR033740">
    <property type="entry name" value="Pept_M24B"/>
</dbReference>
<dbReference type="GO" id="GO:0070006">
    <property type="term" value="F:metalloaminopeptidase activity"/>
    <property type="evidence" value="ECO:0007669"/>
    <property type="project" value="InterPro"/>
</dbReference>
<dbReference type="EMBL" id="NHMM01000005">
    <property type="protein sequence ID" value="OUT21362.1"/>
    <property type="molecule type" value="Genomic_DNA"/>
</dbReference>
<dbReference type="PANTHER" id="PTHR43763:SF6">
    <property type="entry name" value="XAA-PRO AMINOPEPTIDASE 1"/>
    <property type="match status" value="1"/>
</dbReference>
<gene>
    <name evidence="9" type="ORF">C5L36_0B03790</name>
    <name evidence="10" type="ORF">CAS74_003480</name>
</gene>
<organism evidence="10 11">
    <name type="scientific">Pichia kudriavzevii</name>
    <name type="common">Yeast</name>
    <name type="synonym">Issatchenkia orientalis</name>
    <dbReference type="NCBI Taxonomy" id="4909"/>
    <lineage>
        <taxon>Eukaryota</taxon>
        <taxon>Fungi</taxon>
        <taxon>Dikarya</taxon>
        <taxon>Ascomycota</taxon>
        <taxon>Saccharomycotina</taxon>
        <taxon>Pichiomycetes</taxon>
        <taxon>Pichiales</taxon>
        <taxon>Pichiaceae</taxon>
        <taxon>Pichia</taxon>
    </lineage>
</organism>
<evidence type="ECO:0000313" key="9">
    <source>
        <dbReference type="EMBL" id="AWU75127.1"/>
    </source>
</evidence>
<dbReference type="InterPro" id="IPR050422">
    <property type="entry name" value="X-Pro_aminopeptidase_P"/>
</dbReference>
<dbReference type="OrthoDB" id="9995434at2759"/>
<comment type="cofactor">
    <cofactor evidence="1">
        <name>Mn(2+)</name>
        <dbReference type="ChEBI" id="CHEBI:29035"/>
    </cofactor>
</comment>
<comment type="similarity">
    <text evidence="2">Belongs to the peptidase M24B family.</text>
</comment>
<dbReference type="SUPFAM" id="SSF55920">
    <property type="entry name" value="Creatinase/aminopeptidase"/>
    <property type="match status" value="1"/>
</dbReference>
<keyword evidence="12" id="KW-1185">Reference proteome</keyword>
<dbReference type="FunFam" id="3.90.230.10:FF:000007">
    <property type="entry name" value="Xaa-Pro aminopeptidase P"/>
    <property type="match status" value="1"/>
</dbReference>
<evidence type="ECO:0000313" key="11">
    <source>
        <dbReference type="Proteomes" id="UP000195871"/>
    </source>
</evidence>
<dbReference type="RefSeq" id="XP_029320604.1">
    <property type="nucleotide sequence ID" value="XM_029464745.1"/>
</dbReference>